<dbReference type="Proteomes" id="UP001165667">
    <property type="component" value="Unassembled WGS sequence"/>
</dbReference>
<reference evidence="3" key="1">
    <citation type="submission" date="2022-05" db="EMBL/GenBank/DDBJ databases">
        <authorList>
            <person name="Pankratov T."/>
        </authorList>
    </citation>
    <scope>NUCLEOTIDE SEQUENCE</scope>
    <source>
        <strain evidence="3">BP6-180914</strain>
    </source>
</reference>
<name>A0AA42CQX4_9HYPH</name>
<keyword evidence="4" id="KW-1185">Reference proteome</keyword>
<proteinExistence type="predicted"/>
<dbReference type="InterPro" id="IPR000182">
    <property type="entry name" value="GNAT_dom"/>
</dbReference>
<feature type="domain" description="N-acetyltransferase" evidence="2">
    <location>
        <begin position="14"/>
        <end position="155"/>
    </location>
</feature>
<dbReference type="InterPro" id="IPR016181">
    <property type="entry name" value="Acyl_CoA_acyltransferase"/>
</dbReference>
<sequence>MGGSPPPPAAFCRAEGRPNEGRRHALPCRRGLPRERRPGGPLGGCRLADRRPSGPWTHLHRYGLFGGTTVGFGGLEPYGTDVLLRSLCVMPIFHRRGIGRNITLLLMTRALDLGARQAYALPSTQESSAFFQSLGFAPIPRPAAPPAILATRQASGLCPASTPLLTRRIAL</sequence>
<evidence type="ECO:0000259" key="2">
    <source>
        <dbReference type="PROSITE" id="PS51186"/>
    </source>
</evidence>
<protein>
    <submittedName>
        <fullName evidence="3">GNAT family N-acetyltransferase</fullName>
        <ecNumber evidence="3">2.3.1.-</ecNumber>
    </submittedName>
</protein>
<dbReference type="Pfam" id="PF13508">
    <property type="entry name" value="Acetyltransf_7"/>
    <property type="match status" value="1"/>
</dbReference>
<evidence type="ECO:0000256" key="1">
    <source>
        <dbReference type="SAM" id="MobiDB-lite"/>
    </source>
</evidence>
<dbReference type="GO" id="GO:0016747">
    <property type="term" value="F:acyltransferase activity, transferring groups other than amino-acyl groups"/>
    <property type="evidence" value="ECO:0007669"/>
    <property type="project" value="InterPro"/>
</dbReference>
<evidence type="ECO:0000313" key="4">
    <source>
        <dbReference type="Proteomes" id="UP001165667"/>
    </source>
</evidence>
<gene>
    <name evidence="3" type="ORF">M8523_28385</name>
</gene>
<feature type="compositionally biased region" description="Basic and acidic residues" evidence="1">
    <location>
        <begin position="14"/>
        <end position="23"/>
    </location>
</feature>
<dbReference type="AlphaFoldDB" id="A0AA42CQX4"/>
<comment type="caution">
    <text evidence="3">The sequence shown here is derived from an EMBL/GenBank/DDBJ whole genome shotgun (WGS) entry which is preliminary data.</text>
</comment>
<dbReference type="EMBL" id="JAMOIM010000035">
    <property type="protein sequence ID" value="MCW6511882.1"/>
    <property type="molecule type" value="Genomic_DNA"/>
</dbReference>
<dbReference type="PROSITE" id="PS51186">
    <property type="entry name" value="GNAT"/>
    <property type="match status" value="1"/>
</dbReference>
<evidence type="ECO:0000313" key="3">
    <source>
        <dbReference type="EMBL" id="MCW6511882.1"/>
    </source>
</evidence>
<keyword evidence="3" id="KW-0808">Transferase</keyword>
<feature type="region of interest" description="Disordered" evidence="1">
    <location>
        <begin position="1"/>
        <end position="44"/>
    </location>
</feature>
<keyword evidence="3" id="KW-0012">Acyltransferase</keyword>
<dbReference type="SUPFAM" id="SSF55729">
    <property type="entry name" value="Acyl-CoA N-acyltransferases (Nat)"/>
    <property type="match status" value="1"/>
</dbReference>
<accession>A0AA42CQX4</accession>
<dbReference type="Gene3D" id="3.40.630.30">
    <property type="match status" value="1"/>
</dbReference>
<dbReference type="EC" id="2.3.1.-" evidence="3"/>
<organism evidence="3 4">
    <name type="scientific">Lichenifustis flavocetrariae</name>
    <dbReference type="NCBI Taxonomy" id="2949735"/>
    <lineage>
        <taxon>Bacteria</taxon>
        <taxon>Pseudomonadati</taxon>
        <taxon>Pseudomonadota</taxon>
        <taxon>Alphaproteobacteria</taxon>
        <taxon>Hyphomicrobiales</taxon>
        <taxon>Lichenihabitantaceae</taxon>
        <taxon>Lichenifustis</taxon>
    </lineage>
</organism>